<dbReference type="AlphaFoldDB" id="A0A9Q9AS01"/>
<dbReference type="InterPro" id="IPR015915">
    <property type="entry name" value="Kelch-typ_b-propeller"/>
</dbReference>
<dbReference type="EMBL" id="CP099423">
    <property type="protein sequence ID" value="USW54697.1"/>
    <property type="molecule type" value="Genomic_DNA"/>
</dbReference>
<protein>
    <submittedName>
        <fullName evidence="3">Galactose oxidase/kelch, beta-propeller, kelch-type beta propeller</fullName>
    </submittedName>
</protein>
<dbReference type="Proteomes" id="UP001056384">
    <property type="component" value="Chromosome 6"/>
</dbReference>
<evidence type="ECO:0000256" key="1">
    <source>
        <dbReference type="ARBA" id="ARBA00022441"/>
    </source>
</evidence>
<keyword evidence="1" id="KW-0880">Kelch repeat</keyword>
<dbReference type="SUPFAM" id="SSF50965">
    <property type="entry name" value="Galactose oxidase, central domain"/>
    <property type="match status" value="1"/>
</dbReference>
<reference evidence="3" key="1">
    <citation type="submission" date="2022-06" db="EMBL/GenBank/DDBJ databases">
        <title>Complete genome sequences of two strains of the flax pathogen Septoria linicola.</title>
        <authorList>
            <person name="Lapalu N."/>
            <person name="Simon A."/>
            <person name="Demenou B."/>
            <person name="Paumier D."/>
            <person name="Guillot M.-P."/>
            <person name="Gout L."/>
            <person name="Valade R."/>
        </authorList>
    </citation>
    <scope>NUCLEOTIDE SEQUENCE</scope>
    <source>
        <strain evidence="3">SE15195</strain>
    </source>
</reference>
<evidence type="ECO:0000313" key="4">
    <source>
        <dbReference type="Proteomes" id="UP001056384"/>
    </source>
</evidence>
<sequence length="362" mass="38803">MAPSKLFQALQATTTILTFCTTAHTAQPHTQADYQWSPLASLPSGGRQEHAAIILCPDTIGVVGGITPNASEKIPFSSTDLVQLYSIPENTWRNVAPLPQPLNHPNAIGVNGKIYVFGGFDDGDEESNIFHSVADSWVWDSATDHWTALSPLKPKRAQAVLGEYKGRIYMVGGLTDLVVSEAVPLPVTLTHVSVFDIATSSWVTDALPEVAKHLPEPRDHARAEVIDGKMYVIGGVNAKFFNQNSAFILDLENLEAGWQRGAPMPTARSTFGVGVVEGHKIVTIGGDGNVTETAALPTKIYDEVEVYDTRLNSWEQLAPLPKPGRQGPGVGVGGKVYVIGGYDTPPVGPLNRTDVFVLGSDA</sequence>
<keyword evidence="2" id="KW-0677">Repeat</keyword>
<dbReference type="Pfam" id="PF24681">
    <property type="entry name" value="Kelch_KLHDC2_KLHL20_DRC7"/>
    <property type="match status" value="1"/>
</dbReference>
<dbReference type="SMART" id="SM00612">
    <property type="entry name" value="Kelch"/>
    <property type="match status" value="4"/>
</dbReference>
<dbReference type="InterPro" id="IPR011043">
    <property type="entry name" value="Gal_Oxase/kelch_b-propeller"/>
</dbReference>
<organism evidence="3 4">
    <name type="scientific">Septoria linicola</name>
    <dbReference type="NCBI Taxonomy" id="215465"/>
    <lineage>
        <taxon>Eukaryota</taxon>
        <taxon>Fungi</taxon>
        <taxon>Dikarya</taxon>
        <taxon>Ascomycota</taxon>
        <taxon>Pezizomycotina</taxon>
        <taxon>Dothideomycetes</taxon>
        <taxon>Dothideomycetidae</taxon>
        <taxon>Mycosphaerellales</taxon>
        <taxon>Mycosphaerellaceae</taxon>
        <taxon>Septoria</taxon>
    </lineage>
</organism>
<dbReference type="Gene3D" id="2.120.10.80">
    <property type="entry name" value="Kelch-type beta propeller"/>
    <property type="match status" value="2"/>
</dbReference>
<dbReference type="PANTHER" id="PTHR45632">
    <property type="entry name" value="LD33804P"/>
    <property type="match status" value="1"/>
</dbReference>
<evidence type="ECO:0000256" key="2">
    <source>
        <dbReference type="ARBA" id="ARBA00022737"/>
    </source>
</evidence>
<proteinExistence type="predicted"/>
<dbReference type="PANTHER" id="PTHR45632:SF3">
    <property type="entry name" value="KELCH-LIKE PROTEIN 32"/>
    <property type="match status" value="1"/>
</dbReference>
<evidence type="ECO:0000313" key="3">
    <source>
        <dbReference type="EMBL" id="USW54697.1"/>
    </source>
</evidence>
<dbReference type="InterPro" id="IPR006652">
    <property type="entry name" value="Kelch_1"/>
</dbReference>
<dbReference type="Pfam" id="PF01344">
    <property type="entry name" value="Kelch_1"/>
    <property type="match status" value="1"/>
</dbReference>
<name>A0A9Q9AS01_9PEZI</name>
<accession>A0A9Q9AS01</accession>
<keyword evidence="4" id="KW-1185">Reference proteome</keyword>
<gene>
    <name evidence="3" type="ORF">Slin15195_G080160</name>
</gene>